<gene>
    <name evidence="2" type="ORF">BRADI_3g34771v3</name>
</gene>
<dbReference type="EMBL" id="CM000882">
    <property type="protein sequence ID" value="KQJ98075.1"/>
    <property type="molecule type" value="Genomic_DNA"/>
</dbReference>
<sequence length="219" mass="25488">MDFPRFDGTNPQEWLRTTEKYFSMVHVLEAVKFDYAQLYITGKADVWLRNSGILDEDLTWKQFCQVVCRRFAGNSSYEVLENFNTLKQGTKRMSFNKKENPHVSEGYYVKCFINGLRGEIKHYLKPFKPQTSYDAVETARDMKLGANATAYSSHKKYSTYTTQQKGGYQYKGKAPSETPPVKKDNENAGRPDVKFREHGFYRYYGAKYFLGHKPTISNH</sequence>
<organism evidence="2">
    <name type="scientific">Brachypodium distachyon</name>
    <name type="common">Purple false brome</name>
    <name type="synonym">Trachynia distachya</name>
    <dbReference type="NCBI Taxonomy" id="15368"/>
    <lineage>
        <taxon>Eukaryota</taxon>
        <taxon>Viridiplantae</taxon>
        <taxon>Streptophyta</taxon>
        <taxon>Embryophyta</taxon>
        <taxon>Tracheophyta</taxon>
        <taxon>Spermatophyta</taxon>
        <taxon>Magnoliopsida</taxon>
        <taxon>Liliopsida</taxon>
        <taxon>Poales</taxon>
        <taxon>Poaceae</taxon>
        <taxon>BOP clade</taxon>
        <taxon>Pooideae</taxon>
        <taxon>Stipodae</taxon>
        <taxon>Brachypodieae</taxon>
        <taxon>Brachypodium</taxon>
    </lineage>
</organism>
<dbReference type="InParanoid" id="A0A0Q3ICK9"/>
<proteinExistence type="predicted"/>
<reference evidence="3" key="3">
    <citation type="submission" date="2018-08" db="UniProtKB">
        <authorList>
            <consortium name="EnsemblPlants"/>
        </authorList>
    </citation>
    <scope>IDENTIFICATION</scope>
    <source>
        <strain evidence="3">cv. Bd21</strain>
    </source>
</reference>
<protein>
    <recommendedName>
        <fullName evidence="5">Retrotransposon gag domain-containing protein</fullName>
    </recommendedName>
</protein>
<accession>A0A0Q3ICK9</accession>
<evidence type="ECO:0000313" key="4">
    <source>
        <dbReference type="Proteomes" id="UP000008810"/>
    </source>
</evidence>
<evidence type="ECO:0000313" key="2">
    <source>
        <dbReference type="EMBL" id="KQJ98075.1"/>
    </source>
</evidence>
<reference evidence="2" key="2">
    <citation type="submission" date="2017-06" db="EMBL/GenBank/DDBJ databases">
        <title>WGS assembly of Brachypodium distachyon.</title>
        <authorList>
            <consortium name="The International Brachypodium Initiative"/>
            <person name="Lucas S."/>
            <person name="Harmon-Smith M."/>
            <person name="Lail K."/>
            <person name="Tice H."/>
            <person name="Grimwood J."/>
            <person name="Bruce D."/>
            <person name="Barry K."/>
            <person name="Shu S."/>
            <person name="Lindquist E."/>
            <person name="Wang M."/>
            <person name="Pitluck S."/>
            <person name="Vogel J.P."/>
            <person name="Garvin D.F."/>
            <person name="Mockler T.C."/>
            <person name="Schmutz J."/>
            <person name="Rokhsar D."/>
            <person name="Bevan M.W."/>
        </authorList>
    </citation>
    <scope>NUCLEOTIDE SEQUENCE</scope>
    <source>
        <strain evidence="2">Bd21</strain>
    </source>
</reference>
<evidence type="ECO:0008006" key="5">
    <source>
        <dbReference type="Google" id="ProtNLM"/>
    </source>
</evidence>
<dbReference type="OrthoDB" id="1738534at2759"/>
<evidence type="ECO:0000256" key="1">
    <source>
        <dbReference type="SAM" id="MobiDB-lite"/>
    </source>
</evidence>
<feature type="compositionally biased region" description="Basic and acidic residues" evidence="1">
    <location>
        <begin position="180"/>
        <end position="191"/>
    </location>
</feature>
<keyword evidence="4" id="KW-1185">Reference proteome</keyword>
<dbReference type="AlphaFoldDB" id="A0A0Q3ICK9"/>
<reference evidence="2 3" key="1">
    <citation type="journal article" date="2010" name="Nature">
        <title>Genome sequencing and analysis of the model grass Brachypodium distachyon.</title>
        <authorList>
            <consortium name="International Brachypodium Initiative"/>
        </authorList>
    </citation>
    <scope>NUCLEOTIDE SEQUENCE [LARGE SCALE GENOMIC DNA]</scope>
    <source>
        <strain evidence="2 3">Bd21</strain>
    </source>
</reference>
<dbReference type="Gramene" id="KQJ98075">
    <property type="protein sequence ID" value="KQJ98075"/>
    <property type="gene ID" value="BRADI_3g34771v3"/>
</dbReference>
<dbReference type="EnsemblPlants" id="KQJ98075">
    <property type="protein sequence ID" value="KQJ98075"/>
    <property type="gene ID" value="BRADI_3g34771v3"/>
</dbReference>
<name>A0A0Q3ICK9_BRADI</name>
<feature type="region of interest" description="Disordered" evidence="1">
    <location>
        <begin position="166"/>
        <end position="191"/>
    </location>
</feature>
<evidence type="ECO:0000313" key="3">
    <source>
        <dbReference type="EnsemblPlants" id="KQJ98075"/>
    </source>
</evidence>
<dbReference type="Proteomes" id="UP000008810">
    <property type="component" value="Chromosome 3"/>
</dbReference>